<dbReference type="GO" id="GO:0046872">
    <property type="term" value="F:metal ion binding"/>
    <property type="evidence" value="ECO:0007669"/>
    <property type="project" value="UniProtKB-KW"/>
</dbReference>
<dbReference type="Proteomes" id="UP000319897">
    <property type="component" value="Unassembled WGS sequence"/>
</dbReference>
<feature type="transmembrane region" description="Helical" evidence="8">
    <location>
        <begin position="316"/>
        <end position="335"/>
    </location>
</feature>
<reference evidence="9 10" key="1">
    <citation type="submission" date="2019-06" db="EMBL/GenBank/DDBJ databases">
        <authorList>
            <person name="Lee I."/>
            <person name="Jang G.I."/>
            <person name="Hwang C.Y."/>
        </authorList>
    </citation>
    <scope>NUCLEOTIDE SEQUENCE [LARGE SCALE GENOMIC DNA]</scope>
    <source>
        <strain evidence="9 10">PAMC 28131</strain>
    </source>
</reference>
<feature type="binding site" evidence="7">
    <location>
        <position position="216"/>
    </location>
    <ligand>
        <name>Mg(2+)</name>
        <dbReference type="ChEBI" id="CHEBI:18420"/>
    </ligand>
</feature>
<evidence type="ECO:0000256" key="7">
    <source>
        <dbReference type="PIRSR" id="PIRSR600715-1"/>
    </source>
</evidence>
<dbReference type="PANTHER" id="PTHR22926">
    <property type="entry name" value="PHOSPHO-N-ACETYLMURAMOYL-PENTAPEPTIDE-TRANSFERASE"/>
    <property type="match status" value="1"/>
</dbReference>
<evidence type="ECO:0000256" key="4">
    <source>
        <dbReference type="ARBA" id="ARBA00022692"/>
    </source>
</evidence>
<evidence type="ECO:0000313" key="9">
    <source>
        <dbReference type="EMBL" id="TPE63665.1"/>
    </source>
</evidence>
<dbReference type="PANTHER" id="PTHR22926:SF3">
    <property type="entry name" value="UNDECAPRENYL-PHOSPHATE ALPHA-N-ACETYLGLUCOSAMINYL 1-PHOSPHATE TRANSFERASE"/>
    <property type="match status" value="1"/>
</dbReference>
<feature type="binding site" evidence="7">
    <location>
        <position position="161"/>
    </location>
    <ligand>
        <name>Mg(2+)</name>
        <dbReference type="ChEBI" id="CHEBI:18420"/>
    </ligand>
</feature>
<evidence type="ECO:0000256" key="3">
    <source>
        <dbReference type="ARBA" id="ARBA00022679"/>
    </source>
</evidence>
<feature type="transmembrane region" description="Helical" evidence="8">
    <location>
        <begin position="138"/>
        <end position="160"/>
    </location>
</feature>
<feature type="transmembrane region" description="Helical" evidence="8">
    <location>
        <begin position="246"/>
        <end position="266"/>
    </location>
</feature>
<dbReference type="CDD" id="cd06853">
    <property type="entry name" value="GT_WecA_like"/>
    <property type="match status" value="1"/>
</dbReference>
<evidence type="ECO:0000256" key="2">
    <source>
        <dbReference type="ARBA" id="ARBA00022475"/>
    </source>
</evidence>
<evidence type="ECO:0000256" key="5">
    <source>
        <dbReference type="ARBA" id="ARBA00022989"/>
    </source>
</evidence>
<accession>A0A501XT87</accession>
<feature type="transmembrane region" description="Helical" evidence="8">
    <location>
        <begin position="78"/>
        <end position="95"/>
    </location>
</feature>
<evidence type="ECO:0000256" key="1">
    <source>
        <dbReference type="ARBA" id="ARBA00004651"/>
    </source>
</evidence>
<feature type="transmembrane region" description="Helical" evidence="8">
    <location>
        <begin position="107"/>
        <end position="131"/>
    </location>
</feature>
<keyword evidence="2" id="KW-1003">Cell membrane</keyword>
<keyword evidence="3 9" id="KW-0808">Transferase</keyword>
<keyword evidence="6 8" id="KW-0472">Membrane</keyword>
<evidence type="ECO:0000256" key="8">
    <source>
        <dbReference type="SAM" id="Phobius"/>
    </source>
</evidence>
<dbReference type="GO" id="GO:0044038">
    <property type="term" value="P:cell wall macromolecule biosynthetic process"/>
    <property type="evidence" value="ECO:0007669"/>
    <property type="project" value="TreeGrafter"/>
</dbReference>
<gene>
    <name evidence="9" type="ORF">FJQ54_02045</name>
</gene>
<dbReference type="AlphaFoldDB" id="A0A501XT87"/>
<dbReference type="GO" id="GO:0005886">
    <property type="term" value="C:plasma membrane"/>
    <property type="evidence" value="ECO:0007669"/>
    <property type="project" value="UniProtKB-SubCell"/>
</dbReference>
<proteinExistence type="predicted"/>
<comment type="caution">
    <text evidence="9">The sequence shown here is derived from an EMBL/GenBank/DDBJ whole genome shotgun (WGS) entry which is preliminary data.</text>
</comment>
<dbReference type="OrthoDB" id="9783652at2"/>
<keyword evidence="7" id="KW-0479">Metal-binding</keyword>
<feature type="transmembrane region" description="Helical" evidence="8">
    <location>
        <begin position="187"/>
        <end position="206"/>
    </location>
</feature>
<dbReference type="InterPro" id="IPR000715">
    <property type="entry name" value="Glycosyl_transferase_4"/>
</dbReference>
<feature type="transmembrane region" description="Helical" evidence="8">
    <location>
        <begin position="218"/>
        <end position="234"/>
    </location>
</feature>
<sequence>MIANLAFALSGALIALLVSLWAVPIGTRLGLLDFPDPAGGRKLHAKVTPLVGGLALVLAAAAAVVAMLLLFPTIPRRVLLWFLVTVTGLFLVGAMDDRMGLTARTRLAVASMFLLAAIAQVPDFAVSFLLFAGQEDLFLLPGLLGLGFSLLCFVGLLNAVNMADGKNGLVIGQALIWSAILMLRLPAHMLPLMAAIAGALAVLFVFNMKGRLFLGDNGSYGLSAMFGLLAIYAWNHGFADIHVDDIALIFAVPVFDTLRLIVFRLWQGKSPFTPGRDHLHHYLYARWGWPRPLAWVLLLVAVPNLLAIAFPGTGLVWLIVTFVAYFGLLWAATASPRARTA</sequence>
<keyword evidence="5 8" id="KW-1133">Transmembrane helix</keyword>
<feature type="transmembrane region" description="Helical" evidence="8">
    <location>
        <begin position="293"/>
        <end position="310"/>
    </location>
</feature>
<dbReference type="GO" id="GO:0016780">
    <property type="term" value="F:phosphotransferase activity, for other substituted phosphate groups"/>
    <property type="evidence" value="ECO:0007669"/>
    <property type="project" value="InterPro"/>
</dbReference>
<protein>
    <submittedName>
        <fullName evidence="9">Undecaprenyl/decaprenyl-phosphate alpha-N-acetylglucosaminyl 1-phosphate transferase</fullName>
    </submittedName>
</protein>
<feature type="transmembrane region" description="Helical" evidence="8">
    <location>
        <begin position="50"/>
        <end position="71"/>
    </location>
</feature>
<organism evidence="9 10">
    <name type="scientific">Sandaracinobacter neustonicus</name>
    <dbReference type="NCBI Taxonomy" id="1715348"/>
    <lineage>
        <taxon>Bacteria</taxon>
        <taxon>Pseudomonadati</taxon>
        <taxon>Pseudomonadota</taxon>
        <taxon>Alphaproteobacteria</taxon>
        <taxon>Sphingomonadales</taxon>
        <taxon>Sphingosinicellaceae</taxon>
        <taxon>Sandaracinobacter</taxon>
    </lineage>
</organism>
<dbReference type="GO" id="GO:0071555">
    <property type="term" value="P:cell wall organization"/>
    <property type="evidence" value="ECO:0007669"/>
    <property type="project" value="TreeGrafter"/>
</dbReference>
<evidence type="ECO:0000256" key="6">
    <source>
        <dbReference type="ARBA" id="ARBA00023136"/>
    </source>
</evidence>
<comment type="subcellular location">
    <subcellularLocation>
        <location evidence="1">Cell membrane</location>
        <topology evidence="1">Multi-pass membrane protein</topology>
    </subcellularLocation>
</comment>
<name>A0A501XT87_9SPHN</name>
<keyword evidence="4 8" id="KW-0812">Transmembrane</keyword>
<dbReference type="RefSeq" id="WP_140926658.1">
    <property type="nucleotide sequence ID" value="NZ_VFSU01000011.1"/>
</dbReference>
<comment type="cofactor">
    <cofactor evidence="7">
        <name>Mg(2+)</name>
        <dbReference type="ChEBI" id="CHEBI:18420"/>
    </cofactor>
</comment>
<keyword evidence="10" id="KW-1185">Reference proteome</keyword>
<evidence type="ECO:0000313" key="10">
    <source>
        <dbReference type="Proteomes" id="UP000319897"/>
    </source>
</evidence>
<dbReference type="Pfam" id="PF00953">
    <property type="entry name" value="Glycos_transf_4"/>
    <property type="match status" value="1"/>
</dbReference>
<dbReference type="GO" id="GO:0009103">
    <property type="term" value="P:lipopolysaccharide biosynthetic process"/>
    <property type="evidence" value="ECO:0007669"/>
    <property type="project" value="TreeGrafter"/>
</dbReference>
<keyword evidence="7" id="KW-0460">Magnesium</keyword>
<dbReference type="EMBL" id="VFSU01000011">
    <property type="protein sequence ID" value="TPE63665.1"/>
    <property type="molecule type" value="Genomic_DNA"/>
</dbReference>